<feature type="domain" description="Fibronectin type-III" evidence="4">
    <location>
        <begin position="404"/>
        <end position="499"/>
    </location>
</feature>
<name>E9GRE4_DAPPU</name>
<dbReference type="Proteomes" id="UP000000305">
    <property type="component" value="Unassembled WGS sequence"/>
</dbReference>
<dbReference type="InterPro" id="IPR036179">
    <property type="entry name" value="Ig-like_dom_sf"/>
</dbReference>
<dbReference type="InterPro" id="IPR003599">
    <property type="entry name" value="Ig_sub"/>
</dbReference>
<dbReference type="OrthoDB" id="6381907at2759"/>
<sequence>MKTVTVLTVEVPKVPPSIPIDQVHAEVWVRRGEDAVIEIPFNGFPTPKAEWTFKGKAIRKTKKSVYTISETSAQLTLKLVDENEAGVYTCKLSNECGDVSVSVTIKLMEKPCSPSVPECLETADDSITIMWKPPGYNGGSTIINYIVEYQEKQTKKWITANKDVVITETTYMVTRLTHNTEYRFRVTAVNTVGPGTPSSESLLYKAAKAAIPEAPVIREPLKDLTAGLKETATLSCIIVGVPQPTLRWFKDDDEFVPKSSSYESGLARLILNNTNEESAGQYSCRASNDSGSCECSCTLIIQEAPKIVPEKKTKVYRLQIEKQWSITAKVTGLPRPDVTWTKNGASIEGNTHYIADVETQSSTACSTTLTIINTERTDTAKYTLTATNVAGTVTHDCQFDTPSAPRGPLEFSGMTDTSLVLHWFPPASDGGSPLTEYLVERREVSKKAWQKVGTSDGKTTHIEALGLKQGTSYNFRMTAQNQLGYGPAFTPEDVIVAGKRIST</sequence>
<evidence type="ECO:0000256" key="1">
    <source>
        <dbReference type="ARBA" id="ARBA00022737"/>
    </source>
</evidence>
<evidence type="ECO:0000259" key="4">
    <source>
        <dbReference type="PROSITE" id="PS50853"/>
    </source>
</evidence>
<dbReference type="PANTHER" id="PTHR14340:SF9">
    <property type="entry name" value="FIBRONECTIN TYPE-III DOMAIN-CONTAINING PROTEIN"/>
    <property type="match status" value="1"/>
</dbReference>
<dbReference type="STRING" id="6669.E9GRE4"/>
<dbReference type="PROSITE" id="PS50835">
    <property type="entry name" value="IG_LIKE"/>
    <property type="match status" value="3"/>
</dbReference>
<dbReference type="PANTHER" id="PTHR14340">
    <property type="entry name" value="MICROFIBRIL-ASSOCIATED GLYCOPROTEIN 3"/>
    <property type="match status" value="1"/>
</dbReference>
<dbReference type="EMBL" id="GL732559">
    <property type="protein sequence ID" value="EFX78007.1"/>
    <property type="molecule type" value="Genomic_DNA"/>
</dbReference>
<feature type="domain" description="Ig-like" evidence="3">
    <location>
        <begin position="212"/>
        <end position="300"/>
    </location>
</feature>
<feature type="domain" description="Ig-like" evidence="3">
    <location>
        <begin position="305"/>
        <end position="394"/>
    </location>
</feature>
<dbReference type="InterPro" id="IPR003961">
    <property type="entry name" value="FN3_dom"/>
</dbReference>
<dbReference type="AlphaFoldDB" id="E9GRE4"/>
<dbReference type="GO" id="GO:0030154">
    <property type="term" value="P:cell differentiation"/>
    <property type="evidence" value="ECO:0007669"/>
    <property type="project" value="UniProtKB-ARBA"/>
</dbReference>
<dbReference type="PRINTS" id="PR00014">
    <property type="entry name" value="FNTYPEIII"/>
</dbReference>
<keyword evidence="1" id="KW-0677">Repeat</keyword>
<evidence type="ECO:0000313" key="5">
    <source>
        <dbReference type="EMBL" id="EFX78007.1"/>
    </source>
</evidence>
<dbReference type="FunFam" id="2.60.40.10:FF:000641">
    <property type="entry name" value="Intercellular adhesion molecule 1"/>
    <property type="match status" value="2"/>
</dbReference>
<dbReference type="PROSITE" id="PS50853">
    <property type="entry name" value="FN3"/>
    <property type="match status" value="2"/>
</dbReference>
<evidence type="ECO:0000313" key="6">
    <source>
        <dbReference type="Proteomes" id="UP000000305"/>
    </source>
</evidence>
<feature type="domain" description="Fibronectin type-III" evidence="4">
    <location>
        <begin position="113"/>
        <end position="209"/>
    </location>
</feature>
<dbReference type="InterPro" id="IPR036116">
    <property type="entry name" value="FN3_sf"/>
</dbReference>
<dbReference type="SMART" id="SM00408">
    <property type="entry name" value="IGc2"/>
    <property type="match status" value="3"/>
</dbReference>
<dbReference type="FunFam" id="2.60.40.10:FF:002430">
    <property type="entry name" value="Uncharacterized protein"/>
    <property type="match status" value="1"/>
</dbReference>
<reference evidence="5 6" key="1">
    <citation type="journal article" date="2011" name="Science">
        <title>The ecoresponsive genome of Daphnia pulex.</title>
        <authorList>
            <person name="Colbourne J.K."/>
            <person name="Pfrender M.E."/>
            <person name="Gilbert D."/>
            <person name="Thomas W.K."/>
            <person name="Tucker A."/>
            <person name="Oakley T.H."/>
            <person name="Tokishita S."/>
            <person name="Aerts A."/>
            <person name="Arnold G.J."/>
            <person name="Basu M.K."/>
            <person name="Bauer D.J."/>
            <person name="Caceres C.E."/>
            <person name="Carmel L."/>
            <person name="Casola C."/>
            <person name="Choi J.H."/>
            <person name="Detter J.C."/>
            <person name="Dong Q."/>
            <person name="Dusheyko S."/>
            <person name="Eads B.D."/>
            <person name="Frohlich T."/>
            <person name="Geiler-Samerotte K.A."/>
            <person name="Gerlach D."/>
            <person name="Hatcher P."/>
            <person name="Jogdeo S."/>
            <person name="Krijgsveld J."/>
            <person name="Kriventseva E.V."/>
            <person name="Kultz D."/>
            <person name="Laforsch C."/>
            <person name="Lindquist E."/>
            <person name="Lopez J."/>
            <person name="Manak J.R."/>
            <person name="Muller J."/>
            <person name="Pangilinan J."/>
            <person name="Patwardhan R.P."/>
            <person name="Pitluck S."/>
            <person name="Pritham E.J."/>
            <person name="Rechtsteiner A."/>
            <person name="Rho M."/>
            <person name="Rogozin I.B."/>
            <person name="Sakarya O."/>
            <person name="Salamov A."/>
            <person name="Schaack S."/>
            <person name="Shapiro H."/>
            <person name="Shiga Y."/>
            <person name="Skalitzky C."/>
            <person name="Smith Z."/>
            <person name="Souvorov A."/>
            <person name="Sung W."/>
            <person name="Tang Z."/>
            <person name="Tsuchiya D."/>
            <person name="Tu H."/>
            <person name="Vos H."/>
            <person name="Wang M."/>
            <person name="Wolf Y.I."/>
            <person name="Yamagata H."/>
            <person name="Yamada T."/>
            <person name="Ye Y."/>
            <person name="Shaw J.R."/>
            <person name="Andrews J."/>
            <person name="Crease T.J."/>
            <person name="Tang H."/>
            <person name="Lucas S.M."/>
            <person name="Robertson H.M."/>
            <person name="Bork P."/>
            <person name="Koonin E.V."/>
            <person name="Zdobnov E.M."/>
            <person name="Grigoriev I.V."/>
            <person name="Lynch M."/>
            <person name="Boore J.L."/>
        </authorList>
    </citation>
    <scope>NUCLEOTIDE SEQUENCE [LARGE SCALE GENOMIC DNA]</scope>
</reference>
<keyword evidence="6" id="KW-1185">Reference proteome</keyword>
<proteinExistence type="predicted"/>
<organism evidence="5 6">
    <name type="scientific">Daphnia pulex</name>
    <name type="common">Water flea</name>
    <dbReference type="NCBI Taxonomy" id="6669"/>
    <lineage>
        <taxon>Eukaryota</taxon>
        <taxon>Metazoa</taxon>
        <taxon>Ecdysozoa</taxon>
        <taxon>Arthropoda</taxon>
        <taxon>Crustacea</taxon>
        <taxon>Branchiopoda</taxon>
        <taxon>Diplostraca</taxon>
        <taxon>Cladocera</taxon>
        <taxon>Anomopoda</taxon>
        <taxon>Daphniidae</taxon>
        <taxon>Daphnia</taxon>
    </lineage>
</organism>
<protein>
    <recommendedName>
        <fullName evidence="7">Titin</fullName>
    </recommendedName>
</protein>
<dbReference type="InParanoid" id="E9GRE4"/>
<evidence type="ECO:0000256" key="2">
    <source>
        <dbReference type="ARBA" id="ARBA00023319"/>
    </source>
</evidence>
<dbReference type="SMART" id="SM00060">
    <property type="entry name" value="FN3"/>
    <property type="match status" value="2"/>
</dbReference>
<dbReference type="InterPro" id="IPR013783">
    <property type="entry name" value="Ig-like_fold"/>
</dbReference>
<dbReference type="SUPFAM" id="SSF48726">
    <property type="entry name" value="Immunoglobulin"/>
    <property type="match status" value="3"/>
</dbReference>
<dbReference type="CDD" id="cd00063">
    <property type="entry name" value="FN3"/>
    <property type="match status" value="2"/>
</dbReference>
<dbReference type="FunFam" id="2.60.40.10:FF:000031">
    <property type="entry name" value="Myosin-binding protein C, slow type"/>
    <property type="match status" value="1"/>
</dbReference>
<dbReference type="Gene3D" id="2.60.40.10">
    <property type="entry name" value="Immunoglobulins"/>
    <property type="match status" value="5"/>
</dbReference>
<dbReference type="HOGENOM" id="CLU_023903_0_0_1"/>
<dbReference type="GO" id="GO:0009653">
    <property type="term" value="P:anatomical structure morphogenesis"/>
    <property type="evidence" value="ECO:0007669"/>
    <property type="project" value="UniProtKB-ARBA"/>
</dbReference>
<dbReference type="SMART" id="SM00409">
    <property type="entry name" value="IG"/>
    <property type="match status" value="3"/>
</dbReference>
<keyword evidence="2" id="KW-0393">Immunoglobulin domain</keyword>
<dbReference type="Pfam" id="PF07679">
    <property type="entry name" value="I-set"/>
    <property type="match status" value="3"/>
</dbReference>
<dbReference type="FunFam" id="2.60.40.10:FF:000056">
    <property type="entry name" value="twitchin isoform X4"/>
    <property type="match status" value="1"/>
</dbReference>
<dbReference type="eggNOG" id="KOG0613">
    <property type="taxonomic scope" value="Eukaryota"/>
</dbReference>
<dbReference type="GO" id="GO:0030017">
    <property type="term" value="C:sarcomere"/>
    <property type="evidence" value="ECO:0007669"/>
    <property type="project" value="UniProtKB-ARBA"/>
</dbReference>
<dbReference type="SUPFAM" id="SSF49265">
    <property type="entry name" value="Fibronectin type III"/>
    <property type="match status" value="2"/>
</dbReference>
<dbReference type="KEGG" id="dpx:DAPPUDRAFT_53754"/>
<gene>
    <name evidence="5" type="ORF">DAPPUDRAFT_53754</name>
</gene>
<dbReference type="OMA" id="QEQRGNK"/>
<feature type="domain" description="Ig-like" evidence="3">
    <location>
        <begin position="12"/>
        <end position="106"/>
    </location>
</feature>
<dbReference type="InterPro" id="IPR007110">
    <property type="entry name" value="Ig-like_dom"/>
</dbReference>
<evidence type="ECO:0008006" key="7">
    <source>
        <dbReference type="Google" id="ProtNLM"/>
    </source>
</evidence>
<dbReference type="InterPro" id="IPR013098">
    <property type="entry name" value="Ig_I-set"/>
</dbReference>
<accession>E9GRE4</accession>
<dbReference type="InterPro" id="IPR003598">
    <property type="entry name" value="Ig_sub2"/>
</dbReference>
<evidence type="ECO:0000259" key="3">
    <source>
        <dbReference type="PROSITE" id="PS50835"/>
    </source>
</evidence>
<dbReference type="Pfam" id="PF00041">
    <property type="entry name" value="fn3"/>
    <property type="match status" value="2"/>
</dbReference>
<dbReference type="PhylomeDB" id="E9GRE4"/>